<keyword evidence="1" id="KW-1133">Transmembrane helix</keyword>
<reference evidence="2 3" key="1">
    <citation type="submission" date="2019-03" db="EMBL/GenBank/DDBJ databases">
        <title>Genomic analyses of the natural microbiome of Caenorhabditis elegans.</title>
        <authorList>
            <person name="Samuel B."/>
        </authorList>
    </citation>
    <scope>NUCLEOTIDE SEQUENCE [LARGE SCALE GENOMIC DNA]</scope>
    <source>
        <strain evidence="2 3">JUb65</strain>
    </source>
</reference>
<proteinExistence type="predicted"/>
<accession>A0A4R6DG22</accession>
<evidence type="ECO:0000256" key="1">
    <source>
        <dbReference type="SAM" id="Phobius"/>
    </source>
</evidence>
<evidence type="ECO:0000313" key="2">
    <source>
        <dbReference type="EMBL" id="TDN43636.1"/>
    </source>
</evidence>
<evidence type="ECO:0000313" key="3">
    <source>
        <dbReference type="Proteomes" id="UP000295764"/>
    </source>
</evidence>
<comment type="caution">
    <text evidence="2">The sequence shown here is derived from an EMBL/GenBank/DDBJ whole genome shotgun (WGS) entry which is preliminary data.</text>
</comment>
<dbReference type="RefSeq" id="WP_133520076.1">
    <property type="nucleotide sequence ID" value="NZ_SNVW01000007.1"/>
</dbReference>
<organism evidence="2 3">
    <name type="scientific">Curtobacterium flaccumfaciens</name>
    <dbReference type="NCBI Taxonomy" id="2035"/>
    <lineage>
        <taxon>Bacteria</taxon>
        <taxon>Bacillati</taxon>
        <taxon>Actinomycetota</taxon>
        <taxon>Actinomycetes</taxon>
        <taxon>Micrococcales</taxon>
        <taxon>Microbacteriaceae</taxon>
        <taxon>Curtobacterium</taxon>
    </lineage>
</organism>
<dbReference type="EMBL" id="SNVW01000007">
    <property type="protein sequence ID" value="TDN43636.1"/>
    <property type="molecule type" value="Genomic_DNA"/>
</dbReference>
<keyword evidence="1" id="KW-0472">Membrane</keyword>
<feature type="transmembrane region" description="Helical" evidence="1">
    <location>
        <begin position="110"/>
        <end position="131"/>
    </location>
</feature>
<name>A0A4R6DG22_9MICO</name>
<sequence length="160" mass="17561">MSTELLSRPKRATPPAAAAWKSYMPQRGNGGVPTEREVLRYLRDTRRNRELRQKVSGELREVASEGPELLVNIVTSGLAVLTVLATIAVAVTAPMLSGQSGRAGDVALSYLGWIALFVVFVFMVGIQLAIFQKARARHAASWLAAYDEAESRARKWFGVF</sequence>
<protein>
    <submittedName>
        <fullName evidence="2">Uncharacterized protein</fullName>
    </submittedName>
</protein>
<keyword evidence="1" id="KW-0812">Transmembrane</keyword>
<dbReference type="AlphaFoldDB" id="A0A4R6DG22"/>
<dbReference type="Proteomes" id="UP000295764">
    <property type="component" value="Unassembled WGS sequence"/>
</dbReference>
<feature type="transmembrane region" description="Helical" evidence="1">
    <location>
        <begin position="69"/>
        <end position="90"/>
    </location>
</feature>
<gene>
    <name evidence="2" type="ORF">EDF64_10763</name>
</gene>